<evidence type="ECO:0000256" key="1">
    <source>
        <dbReference type="SAM" id="Coils"/>
    </source>
</evidence>
<organism evidence="3 4">
    <name type="scientific">Salinomyces thailandicus</name>
    <dbReference type="NCBI Taxonomy" id="706561"/>
    <lineage>
        <taxon>Eukaryota</taxon>
        <taxon>Fungi</taxon>
        <taxon>Dikarya</taxon>
        <taxon>Ascomycota</taxon>
        <taxon>Pezizomycotina</taxon>
        <taxon>Dothideomycetes</taxon>
        <taxon>Dothideomycetidae</taxon>
        <taxon>Mycosphaerellales</taxon>
        <taxon>Teratosphaeriaceae</taxon>
        <taxon>Salinomyces</taxon>
    </lineage>
</organism>
<feature type="coiled-coil region" evidence="1">
    <location>
        <begin position="16"/>
        <end position="43"/>
    </location>
</feature>
<keyword evidence="1" id="KW-0175">Coiled coil</keyword>
<dbReference type="Proteomes" id="UP000308549">
    <property type="component" value="Unassembled WGS sequence"/>
</dbReference>
<evidence type="ECO:0000313" key="4">
    <source>
        <dbReference type="Proteomes" id="UP000308549"/>
    </source>
</evidence>
<accession>A0A4U0U8G6</accession>
<proteinExistence type="predicted"/>
<protein>
    <submittedName>
        <fullName evidence="3">Uncharacterized protein</fullName>
    </submittedName>
</protein>
<comment type="caution">
    <text evidence="3">The sequence shown here is derived from an EMBL/GenBank/DDBJ whole genome shotgun (WGS) entry which is preliminary data.</text>
</comment>
<sequence length="112" mass="12019">MASVSREDLEEHGMIMDGLAAQINKLNRKITAASESKKLLEAQQKEEEAFSKAVLQAQRHALNRRRVASSPRTEAANEDAVPLGENVDVDLTVGRHVADAAVATTAATTPVT</sequence>
<gene>
    <name evidence="3" type="ORF">B0A50_02192</name>
</gene>
<reference evidence="3 4" key="1">
    <citation type="submission" date="2017-03" db="EMBL/GenBank/DDBJ databases">
        <title>Genomes of endolithic fungi from Antarctica.</title>
        <authorList>
            <person name="Coleine C."/>
            <person name="Masonjones S."/>
            <person name="Stajich J.E."/>
        </authorList>
    </citation>
    <scope>NUCLEOTIDE SEQUENCE [LARGE SCALE GENOMIC DNA]</scope>
    <source>
        <strain evidence="3 4">CCFEE 6315</strain>
    </source>
</reference>
<keyword evidence="4" id="KW-1185">Reference proteome</keyword>
<evidence type="ECO:0000256" key="2">
    <source>
        <dbReference type="SAM" id="MobiDB-lite"/>
    </source>
</evidence>
<dbReference type="AlphaFoldDB" id="A0A4U0U8G6"/>
<name>A0A4U0U8G6_9PEZI</name>
<feature type="region of interest" description="Disordered" evidence="2">
    <location>
        <begin position="62"/>
        <end position="84"/>
    </location>
</feature>
<evidence type="ECO:0000313" key="3">
    <source>
        <dbReference type="EMBL" id="TKA31347.1"/>
    </source>
</evidence>
<dbReference type="EMBL" id="NAJL01000008">
    <property type="protein sequence ID" value="TKA31347.1"/>
    <property type="molecule type" value="Genomic_DNA"/>
</dbReference>